<evidence type="ECO:0008006" key="5">
    <source>
        <dbReference type="Google" id="ProtNLM"/>
    </source>
</evidence>
<dbReference type="EMBL" id="BSYR01000030">
    <property type="protein sequence ID" value="GMI97023.1"/>
    <property type="molecule type" value="Genomic_DNA"/>
</dbReference>
<comment type="caution">
    <text evidence="3">The sequence shown here is derived from an EMBL/GenBank/DDBJ whole genome shotgun (WGS) entry which is preliminary data.</text>
</comment>
<gene>
    <name evidence="3" type="ORF">HRI_003371600</name>
</gene>
<keyword evidence="1" id="KW-0521">NADP</keyword>
<dbReference type="Gene3D" id="3.40.50.720">
    <property type="entry name" value="NAD(P)-binding Rossmann-like Domain"/>
    <property type="match status" value="1"/>
</dbReference>
<evidence type="ECO:0000256" key="2">
    <source>
        <dbReference type="ARBA" id="ARBA00023002"/>
    </source>
</evidence>
<dbReference type="Gene3D" id="3.90.180.10">
    <property type="entry name" value="Medium-chain alcohol dehydrogenases, catalytic domain"/>
    <property type="match status" value="1"/>
</dbReference>
<dbReference type="PANTHER" id="PTHR43981">
    <property type="entry name" value="ENOYL-[ACYL-CARRIER-PROTEIN] REDUCTASE, MITOCHONDRIAL"/>
    <property type="match status" value="1"/>
</dbReference>
<keyword evidence="4" id="KW-1185">Reference proteome</keyword>
<accession>A0A9W7MD02</accession>
<dbReference type="InterPro" id="IPR051034">
    <property type="entry name" value="Mito_Enoyl-ACP_Reductase"/>
</dbReference>
<organism evidence="3 4">
    <name type="scientific">Hibiscus trionum</name>
    <name type="common">Flower of an hour</name>
    <dbReference type="NCBI Taxonomy" id="183268"/>
    <lineage>
        <taxon>Eukaryota</taxon>
        <taxon>Viridiplantae</taxon>
        <taxon>Streptophyta</taxon>
        <taxon>Embryophyta</taxon>
        <taxon>Tracheophyta</taxon>
        <taxon>Spermatophyta</taxon>
        <taxon>Magnoliopsida</taxon>
        <taxon>eudicotyledons</taxon>
        <taxon>Gunneridae</taxon>
        <taxon>Pentapetalae</taxon>
        <taxon>rosids</taxon>
        <taxon>malvids</taxon>
        <taxon>Malvales</taxon>
        <taxon>Malvaceae</taxon>
        <taxon>Malvoideae</taxon>
        <taxon>Hibiscus</taxon>
    </lineage>
</organism>
<protein>
    <recommendedName>
        <fullName evidence="5">Alcohol dehydrogenase-like C-terminal domain-containing protein</fullName>
    </recommendedName>
</protein>
<evidence type="ECO:0000313" key="3">
    <source>
        <dbReference type="EMBL" id="GMI97023.1"/>
    </source>
</evidence>
<proteinExistence type="predicted"/>
<dbReference type="Proteomes" id="UP001165190">
    <property type="component" value="Unassembled WGS sequence"/>
</dbReference>
<evidence type="ECO:0000256" key="1">
    <source>
        <dbReference type="ARBA" id="ARBA00022857"/>
    </source>
</evidence>
<evidence type="ECO:0000313" key="4">
    <source>
        <dbReference type="Proteomes" id="UP001165190"/>
    </source>
</evidence>
<dbReference type="PANTHER" id="PTHR43981:SF2">
    <property type="entry name" value="ENOYL-[ACYL-CARRIER-PROTEIN] REDUCTASE, MITOCHONDRIAL"/>
    <property type="match status" value="1"/>
</dbReference>
<dbReference type="OrthoDB" id="7482721at2759"/>
<dbReference type="InterPro" id="IPR036291">
    <property type="entry name" value="NAD(P)-bd_dom_sf"/>
</dbReference>
<dbReference type="GO" id="GO:0005739">
    <property type="term" value="C:mitochondrion"/>
    <property type="evidence" value="ECO:0007669"/>
    <property type="project" value="TreeGrafter"/>
</dbReference>
<sequence length="101" mass="11657">MKIFRQEGTKVTYGGMSKKPITVPTSSFIFKDLSLRGFWLQKWLGADKAKECRDMVDYLLRLAQEGKLKYEMELVPFDNFHTALDKALGKHGSQPKQVIQF</sequence>
<keyword evidence="2" id="KW-0560">Oxidoreductase</keyword>
<dbReference type="SUPFAM" id="SSF51735">
    <property type="entry name" value="NAD(P)-binding Rossmann-fold domains"/>
    <property type="match status" value="1"/>
</dbReference>
<reference evidence="3" key="1">
    <citation type="submission" date="2023-05" db="EMBL/GenBank/DDBJ databases">
        <title>Genome and transcriptome analyses reveal genes involved in the formation of fine ridges on petal epidermal cells in Hibiscus trionum.</title>
        <authorList>
            <person name="Koshimizu S."/>
            <person name="Masuda S."/>
            <person name="Ishii T."/>
            <person name="Shirasu K."/>
            <person name="Hoshino A."/>
            <person name="Arita M."/>
        </authorList>
    </citation>
    <scope>NUCLEOTIDE SEQUENCE</scope>
    <source>
        <strain evidence="3">Hamamatsu line</strain>
    </source>
</reference>
<dbReference type="GO" id="GO:0016491">
    <property type="term" value="F:oxidoreductase activity"/>
    <property type="evidence" value="ECO:0007669"/>
    <property type="project" value="UniProtKB-KW"/>
</dbReference>
<dbReference type="AlphaFoldDB" id="A0A9W7MD02"/>
<dbReference type="GO" id="GO:0006631">
    <property type="term" value="P:fatty acid metabolic process"/>
    <property type="evidence" value="ECO:0007669"/>
    <property type="project" value="TreeGrafter"/>
</dbReference>
<name>A0A9W7MD02_HIBTR</name>